<reference evidence="8 9" key="1">
    <citation type="submission" date="2020-08" db="EMBL/GenBank/DDBJ databases">
        <title>Plant Genome Project.</title>
        <authorList>
            <person name="Zhang R.-G."/>
        </authorList>
    </citation>
    <scope>NUCLEOTIDE SEQUENCE [LARGE SCALE GENOMIC DNA]</scope>
    <source>
        <tissue evidence="8">Rhizome</tissue>
    </source>
</reference>
<protein>
    <submittedName>
        <fullName evidence="8">Uncharacterized protein</fullName>
    </submittedName>
</protein>
<dbReference type="GO" id="GO:0012505">
    <property type="term" value="C:endomembrane system"/>
    <property type="evidence" value="ECO:0007669"/>
    <property type="project" value="UniProtKB-SubCell"/>
</dbReference>
<dbReference type="PROSITE" id="PS51257">
    <property type="entry name" value="PROKAR_LIPOPROTEIN"/>
    <property type="match status" value="1"/>
</dbReference>
<dbReference type="Pfam" id="PF06749">
    <property type="entry name" value="DUF1218"/>
    <property type="match status" value="1"/>
</dbReference>
<feature type="transmembrane region" description="Helical" evidence="7">
    <location>
        <begin position="54"/>
        <end position="78"/>
    </location>
</feature>
<keyword evidence="3" id="KW-0732">Signal</keyword>
<feature type="transmembrane region" description="Helical" evidence="7">
    <location>
        <begin position="136"/>
        <end position="160"/>
    </location>
</feature>
<gene>
    <name evidence="8" type="ORF">ZIOFF_065046</name>
</gene>
<evidence type="ECO:0000256" key="2">
    <source>
        <dbReference type="ARBA" id="ARBA00022692"/>
    </source>
</evidence>
<keyword evidence="2 7" id="KW-0812">Transmembrane</keyword>
<sequence length="189" mass="19372">MERRYRGDEKLPLCAAVVVLGVASSACCIAAEFSRVKEEDMKLDGSLCSLPRSRAFGLGVAALVCLSTAQVVGTAVALSTDKKASGVRMISVALLLPSWAAYGLAAVLLATASSMSGEQPYGKGWMNGDCYIVHDGVYAGAAALAVLVVFLTLAVGFAVAASGDRRRPGGEGCGPQLKGPGVVEKGFDL</sequence>
<keyword evidence="4 7" id="KW-1133">Transmembrane helix</keyword>
<evidence type="ECO:0000313" key="9">
    <source>
        <dbReference type="Proteomes" id="UP000734854"/>
    </source>
</evidence>
<comment type="subcellular location">
    <subcellularLocation>
        <location evidence="1">Endomembrane system</location>
        <topology evidence="1">Multi-pass membrane protein</topology>
    </subcellularLocation>
</comment>
<dbReference type="OrthoDB" id="1877293at2759"/>
<accession>A0A8J5KGU6</accession>
<evidence type="ECO:0000256" key="1">
    <source>
        <dbReference type="ARBA" id="ARBA00004127"/>
    </source>
</evidence>
<evidence type="ECO:0000256" key="3">
    <source>
        <dbReference type="ARBA" id="ARBA00022729"/>
    </source>
</evidence>
<dbReference type="InterPro" id="IPR009606">
    <property type="entry name" value="DEAL/Modifying_wall_lignin1/2"/>
</dbReference>
<comment type="similarity">
    <text evidence="6">Belongs to the DESIGUAL family.</text>
</comment>
<evidence type="ECO:0000256" key="5">
    <source>
        <dbReference type="ARBA" id="ARBA00023136"/>
    </source>
</evidence>
<evidence type="ECO:0000256" key="7">
    <source>
        <dbReference type="SAM" id="Phobius"/>
    </source>
</evidence>
<proteinExistence type="inferred from homology"/>
<dbReference type="PANTHER" id="PTHR31769">
    <property type="entry name" value="OS07G0462200 PROTEIN-RELATED"/>
    <property type="match status" value="1"/>
</dbReference>
<organism evidence="8 9">
    <name type="scientific">Zingiber officinale</name>
    <name type="common">Ginger</name>
    <name type="synonym">Amomum zingiber</name>
    <dbReference type="NCBI Taxonomy" id="94328"/>
    <lineage>
        <taxon>Eukaryota</taxon>
        <taxon>Viridiplantae</taxon>
        <taxon>Streptophyta</taxon>
        <taxon>Embryophyta</taxon>
        <taxon>Tracheophyta</taxon>
        <taxon>Spermatophyta</taxon>
        <taxon>Magnoliopsida</taxon>
        <taxon>Liliopsida</taxon>
        <taxon>Zingiberales</taxon>
        <taxon>Zingiberaceae</taxon>
        <taxon>Zingiber</taxon>
    </lineage>
</organism>
<feature type="transmembrane region" description="Helical" evidence="7">
    <location>
        <begin position="90"/>
        <end position="116"/>
    </location>
</feature>
<keyword evidence="5 7" id="KW-0472">Membrane</keyword>
<dbReference type="InterPro" id="IPR052222">
    <property type="entry name" value="DESIGUAL"/>
</dbReference>
<dbReference type="Proteomes" id="UP000734854">
    <property type="component" value="Unassembled WGS sequence"/>
</dbReference>
<dbReference type="EMBL" id="JACMSC010000018">
    <property type="protein sequence ID" value="KAG6475817.1"/>
    <property type="molecule type" value="Genomic_DNA"/>
</dbReference>
<evidence type="ECO:0000256" key="6">
    <source>
        <dbReference type="ARBA" id="ARBA00029467"/>
    </source>
</evidence>
<evidence type="ECO:0000313" key="8">
    <source>
        <dbReference type="EMBL" id="KAG6475817.1"/>
    </source>
</evidence>
<dbReference type="AlphaFoldDB" id="A0A8J5KGU6"/>
<evidence type="ECO:0000256" key="4">
    <source>
        <dbReference type="ARBA" id="ARBA00022989"/>
    </source>
</evidence>
<comment type="caution">
    <text evidence="8">The sequence shown here is derived from an EMBL/GenBank/DDBJ whole genome shotgun (WGS) entry which is preliminary data.</text>
</comment>
<name>A0A8J5KGU6_ZINOF</name>
<keyword evidence="9" id="KW-1185">Reference proteome</keyword>